<feature type="domain" description="MI" evidence="3">
    <location>
        <begin position="80"/>
        <end position="150"/>
    </location>
</feature>
<dbReference type="PANTHER" id="PTHR23253:SF62">
    <property type="entry name" value="MI DOMAIN-CONTAINING PROTEIN"/>
    <property type="match status" value="1"/>
</dbReference>
<evidence type="ECO:0000256" key="1">
    <source>
        <dbReference type="ARBA" id="ARBA00022845"/>
    </source>
</evidence>
<protein>
    <recommendedName>
        <fullName evidence="3">MI domain-containing protein</fullName>
    </recommendedName>
</protein>
<feature type="non-terminal residue" evidence="4">
    <location>
        <position position="1"/>
    </location>
</feature>
<gene>
    <name evidence="4" type="ORF">OIU85_013159</name>
</gene>
<dbReference type="Gene3D" id="1.25.40.180">
    <property type="match status" value="1"/>
</dbReference>
<feature type="region of interest" description="Disordered" evidence="2">
    <location>
        <begin position="53"/>
        <end position="76"/>
    </location>
</feature>
<evidence type="ECO:0000259" key="3">
    <source>
        <dbReference type="Pfam" id="PF02847"/>
    </source>
</evidence>
<dbReference type="PANTHER" id="PTHR23253">
    <property type="entry name" value="EUKARYOTIC TRANSLATION INITIATION FACTOR 4 GAMMA"/>
    <property type="match status" value="1"/>
</dbReference>
<evidence type="ECO:0000313" key="5">
    <source>
        <dbReference type="Proteomes" id="UP001151529"/>
    </source>
</evidence>
<evidence type="ECO:0000313" key="4">
    <source>
        <dbReference type="EMBL" id="KAJ6674236.1"/>
    </source>
</evidence>
<feature type="compositionally biased region" description="Pro residues" evidence="2">
    <location>
        <begin position="54"/>
        <end position="68"/>
    </location>
</feature>
<comment type="caution">
    <text evidence="4">The sequence shown here is derived from an EMBL/GenBank/DDBJ whole genome shotgun (WGS) entry which is preliminary data.</text>
</comment>
<dbReference type="InterPro" id="IPR016024">
    <property type="entry name" value="ARM-type_fold"/>
</dbReference>
<accession>A0A9Q0NQZ6</accession>
<dbReference type="AlphaFoldDB" id="A0A9Q0NQZ6"/>
<dbReference type="GO" id="GO:0016281">
    <property type="term" value="C:eukaryotic translation initiation factor 4F complex"/>
    <property type="evidence" value="ECO:0007669"/>
    <property type="project" value="TreeGrafter"/>
</dbReference>
<reference evidence="4 5" key="1">
    <citation type="journal article" date="2023" name="Int. J. Mol. Sci.">
        <title>De Novo Assembly and Annotation of 11 Diverse Shrub Willow (Salix) Genomes Reveals Novel Gene Organization in Sex-Linked Regions.</title>
        <authorList>
            <person name="Hyden B."/>
            <person name="Feng K."/>
            <person name="Yates T.B."/>
            <person name="Jawdy S."/>
            <person name="Cereghino C."/>
            <person name="Smart L.B."/>
            <person name="Muchero W."/>
        </authorList>
    </citation>
    <scope>NUCLEOTIDE SEQUENCE [LARGE SCALE GENOMIC DNA]</scope>
    <source>
        <tissue evidence="4">Shoot tip</tissue>
    </source>
</reference>
<dbReference type="InterPro" id="IPR003891">
    <property type="entry name" value="Initiation_fac_eIF4g_MI"/>
</dbReference>
<dbReference type="GO" id="GO:0006417">
    <property type="term" value="P:regulation of translation"/>
    <property type="evidence" value="ECO:0007669"/>
    <property type="project" value="UniProtKB-KW"/>
</dbReference>
<evidence type="ECO:0000256" key="2">
    <source>
        <dbReference type="SAM" id="MobiDB-lite"/>
    </source>
</evidence>
<dbReference type="GO" id="GO:0003743">
    <property type="term" value="F:translation initiation factor activity"/>
    <property type="evidence" value="ECO:0007669"/>
    <property type="project" value="TreeGrafter"/>
</dbReference>
<name>A0A9Q0NQZ6_SALVM</name>
<proteinExistence type="predicted"/>
<dbReference type="Proteomes" id="UP001151529">
    <property type="component" value="Chromosome 18"/>
</dbReference>
<dbReference type="SUPFAM" id="SSF48371">
    <property type="entry name" value="ARM repeat"/>
    <property type="match status" value="1"/>
</dbReference>
<keyword evidence="5" id="KW-1185">Reference proteome</keyword>
<organism evidence="4 5">
    <name type="scientific">Salix viminalis</name>
    <name type="common">Common osier</name>
    <name type="synonym">Basket willow</name>
    <dbReference type="NCBI Taxonomy" id="40686"/>
    <lineage>
        <taxon>Eukaryota</taxon>
        <taxon>Viridiplantae</taxon>
        <taxon>Streptophyta</taxon>
        <taxon>Embryophyta</taxon>
        <taxon>Tracheophyta</taxon>
        <taxon>Spermatophyta</taxon>
        <taxon>Magnoliopsida</taxon>
        <taxon>eudicotyledons</taxon>
        <taxon>Gunneridae</taxon>
        <taxon>Pentapetalae</taxon>
        <taxon>rosids</taxon>
        <taxon>fabids</taxon>
        <taxon>Malpighiales</taxon>
        <taxon>Salicaceae</taxon>
        <taxon>Saliceae</taxon>
        <taxon>Salix</taxon>
    </lineage>
</organism>
<keyword evidence="1" id="KW-0810">Translation regulation</keyword>
<sequence length="192" mass="21035">SSLINKAPSLNTRLLPQGSAGVLDGKTTLLQGGGTPSQPGFDTRDELIGQTPQPVAPAVPAIPSPQKPLPLTTRSNPDDLRRKTISLLEEYFSVQILDEALQCVEELKDPAFHPEVTISLALEKSPPCVGPVIKLLEFLLTKKVLTARDIGTVAFFTAPCWMILALIYPKHQITLARILGTWSWFRVWTSRS</sequence>
<dbReference type="OrthoDB" id="514777at2759"/>
<dbReference type="Pfam" id="PF02847">
    <property type="entry name" value="MA3"/>
    <property type="match status" value="1"/>
</dbReference>
<dbReference type="GO" id="GO:0003729">
    <property type="term" value="F:mRNA binding"/>
    <property type="evidence" value="ECO:0007669"/>
    <property type="project" value="TreeGrafter"/>
</dbReference>
<dbReference type="EMBL" id="JAPFFL010000017">
    <property type="protein sequence ID" value="KAJ6674236.1"/>
    <property type="molecule type" value="Genomic_DNA"/>
</dbReference>